<feature type="repeat" description="ANK" evidence="3">
    <location>
        <begin position="343"/>
        <end position="376"/>
    </location>
</feature>
<dbReference type="RefSeq" id="XP_009493544.1">
    <property type="nucleotide sequence ID" value="XM_009495269.1"/>
</dbReference>
<gene>
    <name evidence="5" type="ORF">H696_01375</name>
</gene>
<dbReference type="PANTHER" id="PTHR24198:SF165">
    <property type="entry name" value="ANKYRIN REPEAT-CONTAINING PROTEIN-RELATED"/>
    <property type="match status" value="1"/>
</dbReference>
<organism evidence="5">
    <name type="scientific">Fonticula alba</name>
    <name type="common">Slime mold</name>
    <dbReference type="NCBI Taxonomy" id="691883"/>
    <lineage>
        <taxon>Eukaryota</taxon>
        <taxon>Rotosphaerida</taxon>
        <taxon>Fonticulaceae</taxon>
        <taxon>Fonticula</taxon>
    </lineage>
</organism>
<dbReference type="Pfam" id="PF00023">
    <property type="entry name" value="Ank"/>
    <property type="match status" value="1"/>
</dbReference>
<feature type="region of interest" description="Disordered" evidence="4">
    <location>
        <begin position="472"/>
        <end position="508"/>
    </location>
</feature>
<dbReference type="eggNOG" id="KOG0504">
    <property type="taxonomic scope" value="Eukaryota"/>
</dbReference>
<evidence type="ECO:0000256" key="1">
    <source>
        <dbReference type="ARBA" id="ARBA00022737"/>
    </source>
</evidence>
<evidence type="ECO:0000313" key="5">
    <source>
        <dbReference type="EMBL" id="KCV71966.1"/>
    </source>
</evidence>
<evidence type="ECO:0000256" key="2">
    <source>
        <dbReference type="ARBA" id="ARBA00023043"/>
    </source>
</evidence>
<feature type="region of interest" description="Disordered" evidence="4">
    <location>
        <begin position="74"/>
        <end position="110"/>
    </location>
</feature>
<feature type="compositionally biased region" description="Low complexity" evidence="4">
    <location>
        <begin position="830"/>
        <end position="846"/>
    </location>
</feature>
<dbReference type="STRING" id="691883.A0A058ZDF8"/>
<dbReference type="OrthoDB" id="445896at2759"/>
<accession>A0A058ZDF8</accession>
<feature type="region of interest" description="Disordered" evidence="4">
    <location>
        <begin position="771"/>
        <end position="850"/>
    </location>
</feature>
<name>A0A058ZDF8_FONAL</name>
<keyword evidence="6" id="KW-1185">Reference proteome</keyword>
<dbReference type="SUPFAM" id="SSF48403">
    <property type="entry name" value="Ankyrin repeat"/>
    <property type="match status" value="1"/>
</dbReference>
<dbReference type="AlphaFoldDB" id="A0A058ZDF8"/>
<keyword evidence="2 3" id="KW-0040">ANK repeat</keyword>
<reference evidence="5" key="1">
    <citation type="submission" date="2013-04" db="EMBL/GenBank/DDBJ databases">
        <title>The Genome Sequence of Fonticula alba ATCC 38817.</title>
        <authorList>
            <consortium name="The Broad Institute Genomics Platform"/>
            <person name="Russ C."/>
            <person name="Cuomo C."/>
            <person name="Burger G."/>
            <person name="Gray M.W."/>
            <person name="Holland P.W.H."/>
            <person name="King N."/>
            <person name="Lang F.B.F."/>
            <person name="Roger A.J."/>
            <person name="Ruiz-Trillo I."/>
            <person name="Brown M."/>
            <person name="Walker B."/>
            <person name="Young S."/>
            <person name="Zeng Q."/>
            <person name="Gargeya S."/>
            <person name="Fitzgerald M."/>
            <person name="Haas B."/>
            <person name="Abouelleil A."/>
            <person name="Allen A.W."/>
            <person name="Alvarado L."/>
            <person name="Arachchi H.M."/>
            <person name="Berlin A.M."/>
            <person name="Chapman S.B."/>
            <person name="Gainer-Dewar J."/>
            <person name="Goldberg J."/>
            <person name="Griggs A."/>
            <person name="Gujja S."/>
            <person name="Hansen M."/>
            <person name="Howarth C."/>
            <person name="Imamovic A."/>
            <person name="Ireland A."/>
            <person name="Larimer J."/>
            <person name="McCowan C."/>
            <person name="Murphy C."/>
            <person name="Pearson M."/>
            <person name="Poon T.W."/>
            <person name="Priest M."/>
            <person name="Roberts A."/>
            <person name="Saif S."/>
            <person name="Shea T."/>
            <person name="Sisk P."/>
            <person name="Sykes S."/>
            <person name="Wortman J."/>
            <person name="Nusbaum C."/>
            <person name="Birren B."/>
        </authorList>
    </citation>
    <scope>NUCLEOTIDE SEQUENCE [LARGE SCALE GENOMIC DNA]</scope>
    <source>
        <strain evidence="5">ATCC 38817</strain>
    </source>
</reference>
<feature type="compositionally biased region" description="Low complexity" evidence="4">
    <location>
        <begin position="771"/>
        <end position="796"/>
    </location>
</feature>
<dbReference type="InterPro" id="IPR036770">
    <property type="entry name" value="Ankyrin_rpt-contain_sf"/>
</dbReference>
<dbReference type="InterPro" id="IPR002110">
    <property type="entry name" value="Ankyrin_rpt"/>
</dbReference>
<protein>
    <submittedName>
        <fullName evidence="5">Uncharacterized protein</fullName>
    </submittedName>
</protein>
<dbReference type="PANTHER" id="PTHR24198">
    <property type="entry name" value="ANKYRIN REPEAT AND PROTEIN KINASE DOMAIN-CONTAINING PROTEIN"/>
    <property type="match status" value="1"/>
</dbReference>
<feature type="region of interest" description="Disordered" evidence="4">
    <location>
        <begin position="870"/>
        <end position="905"/>
    </location>
</feature>
<dbReference type="Proteomes" id="UP000030693">
    <property type="component" value="Unassembled WGS sequence"/>
</dbReference>
<evidence type="ECO:0000256" key="4">
    <source>
        <dbReference type="SAM" id="MobiDB-lite"/>
    </source>
</evidence>
<proteinExistence type="predicted"/>
<dbReference type="PROSITE" id="PS50088">
    <property type="entry name" value="ANK_REPEAT"/>
    <property type="match status" value="1"/>
</dbReference>
<feature type="compositionally biased region" description="Low complexity" evidence="4">
    <location>
        <begin position="81"/>
        <end position="108"/>
    </location>
</feature>
<dbReference type="Gene3D" id="1.25.40.20">
    <property type="entry name" value="Ankyrin repeat-containing domain"/>
    <property type="match status" value="2"/>
</dbReference>
<dbReference type="EMBL" id="KB932202">
    <property type="protein sequence ID" value="KCV71966.1"/>
    <property type="molecule type" value="Genomic_DNA"/>
</dbReference>
<sequence>MSLLSGDPSMFSRSESMIRINLLRAGITKTMRLSTFDTVASLRMQLIESNRAYYPSPNFGLFFFSPLAGADDAGTGPAGTPGPAGASGPAGCDTPLRPSGSSQSLSSLPGGGPARLLEEAGFLDDRVALLDYEFPAGTTLYLVPMTRTPPKIPGFHAAPVTMPDIPRFDIQSMESYRPPGASSAERSLLKANSRDKRVLLMQLIRKGEPSLNNIRRLLRNGLDPNFLESSLGGDARPAPPRACFDAFGDEVEDIDEALQYDDHSPLSMAAMLDAVDLIRLLVLEGGAHVDFANLRRHTALHLAVRANRPQSLAVLLHLGASPDGLGLTPSALSEAEIARTGHVLRTPLYDACYHGSRRACVLLLLRNGATLDIADAFFNPLSIVAPSPGGGSSGQPSAYPRRSELSLSCAHGDYETSQLLVNYGARIRSRDAVLGQTPLHFAVSALLGKLRQSPVPLILPASAVAASASSASSRSSTFARPPGTGTGADADAAPAPAPAPAQPHQQPLNAIPNISGYLSIIKLLLFDVDMSDFVDCQCADDVASLYPDPGPAPGDGPATTVAPGCTECQTTGQLDITGFAGAGPGAGPGAPSCRAMLAAFFQELNLVLPTPPRAPTGQEAQPTLWSRVDITQTLACLGAELSALVSLSAPGDTSTIDHLALFLLEQEVSRSGLKGRVYSLAALVPPVRRLFQLVLMYDWLLARHLLSHIRPYDPEQEGALPSSSALPLGAGGRDQDFSDQLLTMRRCVAAGPMPPPAAARLLDPSLHLGRAPAAAPPAGASSSLVAGAGGTTTPTTPLMPGRGHLHSSSSGGGGPPSGARLGSDYPQPPSSAASSSSSSSSSSAAAGAGGSFGEALSMSIRPLSLEQSERLRRTGGGGPGQPVHYLQRPVHVPPPPPIGFRGICP</sequence>
<evidence type="ECO:0000256" key="3">
    <source>
        <dbReference type="PROSITE-ProRule" id="PRU00023"/>
    </source>
</evidence>
<dbReference type="SMART" id="SM00248">
    <property type="entry name" value="ANK"/>
    <property type="match status" value="5"/>
</dbReference>
<feature type="compositionally biased region" description="Low complexity" evidence="4">
    <location>
        <begin position="472"/>
        <end position="494"/>
    </location>
</feature>
<keyword evidence="1" id="KW-0677">Repeat</keyword>
<evidence type="ECO:0000313" key="6">
    <source>
        <dbReference type="Proteomes" id="UP000030693"/>
    </source>
</evidence>
<dbReference type="GeneID" id="20526100"/>